<proteinExistence type="predicted"/>
<organism evidence="1 2">
    <name type="scientific">Micromonospora pattaloongensis</name>
    <dbReference type="NCBI Taxonomy" id="405436"/>
    <lineage>
        <taxon>Bacteria</taxon>
        <taxon>Bacillati</taxon>
        <taxon>Actinomycetota</taxon>
        <taxon>Actinomycetes</taxon>
        <taxon>Micromonosporales</taxon>
        <taxon>Micromonosporaceae</taxon>
        <taxon>Micromonospora</taxon>
    </lineage>
</organism>
<evidence type="ECO:0000313" key="1">
    <source>
        <dbReference type="EMBL" id="SDY89661.1"/>
    </source>
</evidence>
<name>A0A1H3NL96_9ACTN</name>
<accession>A0A1H3NL96</accession>
<reference evidence="2" key="1">
    <citation type="submission" date="2016-10" db="EMBL/GenBank/DDBJ databases">
        <authorList>
            <person name="Varghese N."/>
            <person name="Submissions S."/>
        </authorList>
    </citation>
    <scope>NUCLEOTIDE SEQUENCE [LARGE SCALE GENOMIC DNA]</scope>
    <source>
        <strain evidence="2">DSM 45245</strain>
    </source>
</reference>
<sequence>MRWATGAAEGWGWLEVRDGRCLFERVRVAEHAFSCGVDPGRLAEDLAAAAIGERLKRLDTVEPVLTPKQALGRNLDALRSRRDEMGAPFAFDHVRFD</sequence>
<dbReference type="RefSeq" id="WP_091555951.1">
    <property type="nucleotide sequence ID" value="NZ_FNPH01000004.1"/>
</dbReference>
<dbReference type="STRING" id="405436.SAMN05444365_10447"/>
<keyword evidence="2" id="KW-1185">Reference proteome</keyword>
<dbReference type="EMBL" id="FNPH01000004">
    <property type="protein sequence ID" value="SDY89661.1"/>
    <property type="molecule type" value="Genomic_DNA"/>
</dbReference>
<dbReference type="AlphaFoldDB" id="A0A1H3NL96"/>
<dbReference type="Proteomes" id="UP000242415">
    <property type="component" value="Unassembled WGS sequence"/>
</dbReference>
<protein>
    <submittedName>
        <fullName evidence="1">Uncharacterized protein</fullName>
    </submittedName>
</protein>
<gene>
    <name evidence="1" type="ORF">SAMN05444365_10447</name>
</gene>
<dbReference type="OrthoDB" id="3347799at2"/>
<evidence type="ECO:0000313" key="2">
    <source>
        <dbReference type="Proteomes" id="UP000242415"/>
    </source>
</evidence>